<feature type="chain" id="PRO_5029657890" description="Peptidase A1 domain-containing protein" evidence="9">
    <location>
        <begin position="29"/>
        <end position="436"/>
    </location>
</feature>
<dbReference type="Pfam" id="PF14541">
    <property type="entry name" value="TAXi_C"/>
    <property type="match status" value="1"/>
</dbReference>
<sequence length="436" mass="47063">MTVIVNPPSLLHLVSTILLLSSLNLTLAQTTGFSVELIPGDSPKSPFYNPMETTSDRVTNALRRSFSSVGRFKSSFVLTEWAQSDITVGSGEYLMNISIGTPAFDTVAIVDTASDLIWTQCKPCSQCSQQVAPLFDPNQSSTYQLITCNASQCKNLFQTTCSSNNSCQYSINYPDDSYSNGDLAFDTITLATTTSPTVSVLEIVIGCGHNNGGPSKERNSGVIGLGGGELSLISQIGSPIAGKFSYCLLPTSEKNESSKLNFGSNAIVSGDGVVSTPLIKLSSPTFYFLNLEAISVGNKRINYTDVSFGKPGEGNIIIDLGTTLILFPSGIYWELESAVATQINATRVQGPEGLSLFYDAKTEFVIPNITMHFTGADVKLQRLNTFFMVLDTVTCFAFGSFRQHSVYGNLAQINFLIGYDIEKKTVSFKPTDCSKN</sequence>
<dbReference type="OrthoDB" id="1741242at2759"/>
<dbReference type="GO" id="GO:0004190">
    <property type="term" value="F:aspartic-type endopeptidase activity"/>
    <property type="evidence" value="ECO:0007669"/>
    <property type="project" value="UniProtKB-KW"/>
</dbReference>
<dbReference type="Proteomes" id="UP000593576">
    <property type="component" value="Unassembled WGS sequence"/>
</dbReference>
<proteinExistence type="inferred from homology"/>
<comment type="similarity">
    <text evidence="2">Belongs to the peptidase A1 family.</text>
</comment>
<evidence type="ECO:0000256" key="3">
    <source>
        <dbReference type="ARBA" id="ARBA00022525"/>
    </source>
</evidence>
<gene>
    <name evidence="11" type="ORF">Goshw_012095</name>
</gene>
<dbReference type="PANTHER" id="PTHR47967">
    <property type="entry name" value="OS07G0603500 PROTEIN-RELATED"/>
    <property type="match status" value="1"/>
</dbReference>
<dbReference type="InterPro" id="IPR032861">
    <property type="entry name" value="TAXi_N"/>
</dbReference>
<dbReference type="FunFam" id="2.40.70.10:FF:000016">
    <property type="entry name" value="Probable aspartic protease At2g35615"/>
    <property type="match status" value="1"/>
</dbReference>
<keyword evidence="7" id="KW-0378">Hydrolase</keyword>
<dbReference type="Gene3D" id="2.40.70.10">
    <property type="entry name" value="Acid Proteases"/>
    <property type="match status" value="2"/>
</dbReference>
<keyword evidence="6" id="KW-0064">Aspartyl protease</keyword>
<dbReference type="InterPro" id="IPR021109">
    <property type="entry name" value="Peptidase_aspartic_dom_sf"/>
</dbReference>
<keyword evidence="8" id="KW-0325">Glycoprotein</keyword>
<dbReference type="InterPro" id="IPR034161">
    <property type="entry name" value="Pepsin-like_plant"/>
</dbReference>
<comment type="caution">
    <text evidence="11">The sequence shown here is derived from an EMBL/GenBank/DDBJ whole genome shotgun (WGS) entry which is preliminary data.</text>
</comment>
<keyword evidence="3" id="KW-0964">Secreted</keyword>
<dbReference type="GO" id="GO:0005576">
    <property type="term" value="C:extracellular region"/>
    <property type="evidence" value="ECO:0007669"/>
    <property type="project" value="UniProtKB-SubCell"/>
</dbReference>
<evidence type="ECO:0000313" key="11">
    <source>
        <dbReference type="EMBL" id="MBA0875905.1"/>
    </source>
</evidence>
<feature type="domain" description="Peptidase A1" evidence="10">
    <location>
        <begin position="93"/>
        <end position="429"/>
    </location>
</feature>
<keyword evidence="5 9" id="KW-0732">Signal</keyword>
<keyword evidence="12" id="KW-1185">Reference proteome</keyword>
<reference evidence="11 12" key="1">
    <citation type="journal article" date="2019" name="Genome Biol. Evol.">
        <title>Insights into the evolution of the New World diploid cottons (Gossypium, subgenus Houzingenia) based on genome sequencing.</title>
        <authorList>
            <person name="Grover C.E."/>
            <person name="Arick M.A. 2nd"/>
            <person name="Thrash A."/>
            <person name="Conover J.L."/>
            <person name="Sanders W.S."/>
            <person name="Peterson D.G."/>
            <person name="Frelichowski J.E."/>
            <person name="Scheffler J.A."/>
            <person name="Scheffler B.E."/>
            <person name="Wendel J.F."/>
        </authorList>
    </citation>
    <scope>NUCLEOTIDE SEQUENCE [LARGE SCALE GENOMIC DNA]</scope>
    <source>
        <strain evidence="11">1</strain>
        <tissue evidence="11">Leaf</tissue>
    </source>
</reference>
<keyword evidence="4" id="KW-0645">Protease</keyword>
<dbReference type="FunFam" id="2.40.70.10:FF:000050">
    <property type="entry name" value="Aspartic proteinase CDR1"/>
    <property type="match status" value="1"/>
</dbReference>
<dbReference type="InterPro" id="IPR033121">
    <property type="entry name" value="PEPTIDASE_A1"/>
</dbReference>
<dbReference type="SUPFAM" id="SSF50630">
    <property type="entry name" value="Acid proteases"/>
    <property type="match status" value="1"/>
</dbReference>
<evidence type="ECO:0000259" key="10">
    <source>
        <dbReference type="PROSITE" id="PS51767"/>
    </source>
</evidence>
<dbReference type="InterPro" id="IPR051708">
    <property type="entry name" value="Plant_Aspart_Prot_A1"/>
</dbReference>
<dbReference type="CDD" id="cd05476">
    <property type="entry name" value="pepsin_A_like_plant"/>
    <property type="match status" value="1"/>
</dbReference>
<dbReference type="PROSITE" id="PS51767">
    <property type="entry name" value="PEPTIDASE_A1"/>
    <property type="match status" value="1"/>
</dbReference>
<evidence type="ECO:0000256" key="6">
    <source>
        <dbReference type="ARBA" id="ARBA00022750"/>
    </source>
</evidence>
<evidence type="ECO:0000256" key="9">
    <source>
        <dbReference type="SAM" id="SignalP"/>
    </source>
</evidence>
<evidence type="ECO:0000256" key="5">
    <source>
        <dbReference type="ARBA" id="ARBA00022729"/>
    </source>
</evidence>
<name>A0A7J9MXT6_GOSSC</name>
<accession>A0A7J9MXT6</accession>
<evidence type="ECO:0000313" key="12">
    <source>
        <dbReference type="Proteomes" id="UP000593576"/>
    </source>
</evidence>
<dbReference type="PANTHER" id="PTHR47967:SF66">
    <property type="entry name" value="ASPARTIC PROTEINASE CDR1-RELATED"/>
    <property type="match status" value="1"/>
</dbReference>
<organism evidence="11 12">
    <name type="scientific">Gossypium schwendimanii</name>
    <name type="common">Cotton</name>
    <dbReference type="NCBI Taxonomy" id="34291"/>
    <lineage>
        <taxon>Eukaryota</taxon>
        <taxon>Viridiplantae</taxon>
        <taxon>Streptophyta</taxon>
        <taxon>Embryophyta</taxon>
        <taxon>Tracheophyta</taxon>
        <taxon>Spermatophyta</taxon>
        <taxon>Magnoliopsida</taxon>
        <taxon>eudicotyledons</taxon>
        <taxon>Gunneridae</taxon>
        <taxon>Pentapetalae</taxon>
        <taxon>rosids</taxon>
        <taxon>malvids</taxon>
        <taxon>Malvales</taxon>
        <taxon>Malvaceae</taxon>
        <taxon>Malvoideae</taxon>
        <taxon>Gossypium</taxon>
    </lineage>
</organism>
<dbReference type="GO" id="GO:0006508">
    <property type="term" value="P:proteolysis"/>
    <property type="evidence" value="ECO:0007669"/>
    <property type="project" value="UniProtKB-KW"/>
</dbReference>
<dbReference type="InterPro" id="IPR032799">
    <property type="entry name" value="TAXi_C"/>
</dbReference>
<dbReference type="EMBL" id="JABFAF010260485">
    <property type="protein sequence ID" value="MBA0875905.1"/>
    <property type="molecule type" value="Genomic_DNA"/>
</dbReference>
<comment type="subcellular location">
    <subcellularLocation>
        <location evidence="1">Secreted</location>
    </subcellularLocation>
</comment>
<evidence type="ECO:0000256" key="4">
    <source>
        <dbReference type="ARBA" id="ARBA00022670"/>
    </source>
</evidence>
<evidence type="ECO:0000256" key="2">
    <source>
        <dbReference type="ARBA" id="ARBA00007447"/>
    </source>
</evidence>
<dbReference type="Pfam" id="PF14543">
    <property type="entry name" value="TAXi_N"/>
    <property type="match status" value="1"/>
</dbReference>
<protein>
    <recommendedName>
        <fullName evidence="10">Peptidase A1 domain-containing protein</fullName>
    </recommendedName>
</protein>
<evidence type="ECO:0000256" key="7">
    <source>
        <dbReference type="ARBA" id="ARBA00022801"/>
    </source>
</evidence>
<evidence type="ECO:0000256" key="1">
    <source>
        <dbReference type="ARBA" id="ARBA00004613"/>
    </source>
</evidence>
<dbReference type="AlphaFoldDB" id="A0A7J9MXT6"/>
<evidence type="ECO:0000256" key="8">
    <source>
        <dbReference type="ARBA" id="ARBA00023180"/>
    </source>
</evidence>
<feature type="signal peptide" evidence="9">
    <location>
        <begin position="1"/>
        <end position="28"/>
    </location>
</feature>